<evidence type="ECO:0000313" key="1">
    <source>
        <dbReference type="EMBL" id="VDP87292.1"/>
    </source>
</evidence>
<dbReference type="AlphaFoldDB" id="A0A183AUE9"/>
<reference evidence="3" key="1">
    <citation type="submission" date="2016-06" db="UniProtKB">
        <authorList>
            <consortium name="WormBaseParasite"/>
        </authorList>
    </citation>
    <scope>IDENTIFICATION</scope>
</reference>
<name>A0A183AUE9_9TREM</name>
<proteinExistence type="predicted"/>
<organism evidence="3">
    <name type="scientific">Echinostoma caproni</name>
    <dbReference type="NCBI Taxonomy" id="27848"/>
    <lineage>
        <taxon>Eukaryota</taxon>
        <taxon>Metazoa</taxon>
        <taxon>Spiralia</taxon>
        <taxon>Lophotrochozoa</taxon>
        <taxon>Platyhelminthes</taxon>
        <taxon>Trematoda</taxon>
        <taxon>Digenea</taxon>
        <taxon>Plagiorchiida</taxon>
        <taxon>Echinostomata</taxon>
        <taxon>Echinostomatoidea</taxon>
        <taxon>Echinostomatidae</taxon>
        <taxon>Echinostoma</taxon>
    </lineage>
</organism>
<sequence length="144" mass="15722">MEAWLRVTAIKRKPYISSLKVYKTLANVDNPALTRSADTSELFEIAICQTDKAETALEFFKSVYRTPIDYDNPGLAGAADTPQFADIVICETDVHRELQTLNKHKSASPDGIHPAIVQPLAGVLAGPLTVLSRESVQTATLPQN</sequence>
<dbReference type="EMBL" id="UZAN01049312">
    <property type="protein sequence ID" value="VDP87292.1"/>
    <property type="molecule type" value="Genomic_DNA"/>
</dbReference>
<evidence type="ECO:0000313" key="3">
    <source>
        <dbReference type="WBParaSite" id="ECPE_0001061601-mRNA-1"/>
    </source>
</evidence>
<dbReference type="WBParaSite" id="ECPE_0001061601-mRNA-1">
    <property type="protein sequence ID" value="ECPE_0001061601-mRNA-1"/>
    <property type="gene ID" value="ECPE_0001061601"/>
</dbReference>
<reference evidence="1 2" key="2">
    <citation type="submission" date="2018-11" db="EMBL/GenBank/DDBJ databases">
        <authorList>
            <consortium name="Pathogen Informatics"/>
        </authorList>
    </citation>
    <scope>NUCLEOTIDE SEQUENCE [LARGE SCALE GENOMIC DNA]</scope>
    <source>
        <strain evidence="1 2">Egypt</strain>
    </source>
</reference>
<gene>
    <name evidence="1" type="ORF">ECPE_LOCUS10584</name>
</gene>
<dbReference type="Proteomes" id="UP000272942">
    <property type="component" value="Unassembled WGS sequence"/>
</dbReference>
<keyword evidence="2" id="KW-1185">Reference proteome</keyword>
<dbReference type="OrthoDB" id="6143061at2759"/>
<protein>
    <submittedName>
        <fullName evidence="3">VOC family protein</fullName>
    </submittedName>
</protein>
<accession>A0A183AUE9</accession>
<evidence type="ECO:0000313" key="2">
    <source>
        <dbReference type="Proteomes" id="UP000272942"/>
    </source>
</evidence>